<sequence>MKLNLFFSFFFFLIINIFLIQSNQNKNQKSIQSSLISISPILTEIKTLTETTRYYSSFNEAWIWNLLDQFSVYEDVIVVGAHGAKQAFIYRYNGTILESRTNFE</sequence>
<proteinExistence type="predicted"/>
<accession>A0A9Q0LXA1</accession>
<evidence type="ECO:0000256" key="1">
    <source>
        <dbReference type="SAM" id="SignalP"/>
    </source>
</evidence>
<dbReference type="EMBL" id="JAPDFW010000036">
    <property type="protein sequence ID" value="KAJ5079133.1"/>
    <property type="molecule type" value="Genomic_DNA"/>
</dbReference>
<evidence type="ECO:0000313" key="2">
    <source>
        <dbReference type="EMBL" id="KAJ5079133.1"/>
    </source>
</evidence>
<keyword evidence="3" id="KW-1185">Reference proteome</keyword>
<comment type="caution">
    <text evidence="2">The sequence shown here is derived from an EMBL/GenBank/DDBJ whole genome shotgun (WGS) entry which is preliminary data.</text>
</comment>
<protein>
    <submittedName>
        <fullName evidence="2">Uncharacterized protein</fullName>
    </submittedName>
</protein>
<dbReference type="Proteomes" id="UP001149090">
    <property type="component" value="Unassembled WGS sequence"/>
</dbReference>
<gene>
    <name evidence="2" type="ORF">M0811_14567</name>
</gene>
<keyword evidence="1" id="KW-0732">Signal</keyword>
<name>A0A9Q0LXA1_ANAIG</name>
<dbReference type="AlphaFoldDB" id="A0A9Q0LXA1"/>
<reference evidence="2" key="1">
    <citation type="submission" date="2022-10" db="EMBL/GenBank/DDBJ databases">
        <title>Novel sulphate-reducing endosymbionts in the free-living metamonad Anaeramoeba.</title>
        <authorList>
            <person name="Jerlstrom-Hultqvist J."/>
            <person name="Cepicka I."/>
            <person name="Gallot-Lavallee L."/>
            <person name="Salas-Leiva D."/>
            <person name="Curtis B.A."/>
            <person name="Zahonova K."/>
            <person name="Pipaliya S."/>
            <person name="Dacks J."/>
            <person name="Roger A.J."/>
        </authorList>
    </citation>
    <scope>NUCLEOTIDE SEQUENCE</scope>
    <source>
        <strain evidence="2">BMAN</strain>
    </source>
</reference>
<feature type="chain" id="PRO_5040413280" evidence="1">
    <location>
        <begin position="23"/>
        <end position="104"/>
    </location>
</feature>
<organism evidence="2 3">
    <name type="scientific">Anaeramoeba ignava</name>
    <name type="common">Anaerobic marine amoeba</name>
    <dbReference type="NCBI Taxonomy" id="1746090"/>
    <lineage>
        <taxon>Eukaryota</taxon>
        <taxon>Metamonada</taxon>
        <taxon>Anaeramoebidae</taxon>
        <taxon>Anaeramoeba</taxon>
    </lineage>
</organism>
<evidence type="ECO:0000313" key="3">
    <source>
        <dbReference type="Proteomes" id="UP001149090"/>
    </source>
</evidence>
<feature type="signal peptide" evidence="1">
    <location>
        <begin position="1"/>
        <end position="22"/>
    </location>
</feature>